<organism evidence="1">
    <name type="scientific">Nicotiana tabacum</name>
    <name type="common">Common tobacco</name>
    <dbReference type="NCBI Taxonomy" id="4097"/>
    <lineage>
        <taxon>Eukaryota</taxon>
        <taxon>Viridiplantae</taxon>
        <taxon>Streptophyta</taxon>
        <taxon>Embryophyta</taxon>
        <taxon>Tracheophyta</taxon>
        <taxon>Spermatophyta</taxon>
        <taxon>Magnoliopsida</taxon>
        <taxon>eudicotyledons</taxon>
        <taxon>Gunneridae</taxon>
        <taxon>Pentapetalae</taxon>
        <taxon>asterids</taxon>
        <taxon>lamiids</taxon>
        <taxon>Solanales</taxon>
        <taxon>Solanaceae</taxon>
        <taxon>Nicotianoideae</taxon>
        <taxon>Nicotianeae</taxon>
        <taxon>Nicotiana</taxon>
    </lineage>
</organism>
<dbReference type="AlphaFoldDB" id="A0A1S3ZPZ7"/>
<dbReference type="PANTHER" id="PTHR33312">
    <property type="entry name" value="MEMBRANE-ASSOCIATED KINASE REGULATOR 4-RELATED"/>
    <property type="match status" value="1"/>
</dbReference>
<sequence>MATNPPPSEDYIDIEVNSNFSYFSCSSIVSSPQNRKFEFQMASITNDKKTTTSSADELFYKGKLLPLNQKILPNSKYSFEEEEWFSINLLITPSGSCRVSLELNPNDHYFELSTDQLINSPKKELSKTLKLIKQSSLSQKIKASKTYLKSLFCKSASTYENDQQISNGNDMIKMSKKIPLKNNRRCASPTLASIIKNIDKERAVDNVSSNNHSRSFSAAKFKGQYPAKCLSSSSTNSSSGGSTSFSSSNCFFNSNNGFCELNLLKRSSSFTSEMGSIEAAIAHCKKS</sequence>
<name>A0A1S3ZPZ7_TOBAC</name>
<dbReference type="OrthoDB" id="1305098at2759"/>
<keyword evidence="1" id="KW-0808">Transferase</keyword>
<reference evidence="1" key="1">
    <citation type="submission" date="2025-08" db="UniProtKB">
        <authorList>
            <consortium name="RefSeq"/>
        </authorList>
    </citation>
    <scope>IDENTIFICATION</scope>
</reference>
<dbReference type="KEGG" id="nta:107789076"/>
<dbReference type="STRING" id="4097.A0A1S3ZPZ7"/>
<accession>A0A1S3ZPZ7</accession>
<dbReference type="GO" id="GO:0019210">
    <property type="term" value="F:kinase inhibitor activity"/>
    <property type="evidence" value="ECO:0007669"/>
    <property type="project" value="InterPro"/>
</dbReference>
<dbReference type="RefSeq" id="XP_016466328.1">
    <property type="nucleotide sequence ID" value="XM_016610842.1"/>
</dbReference>
<keyword evidence="1" id="KW-0418">Kinase</keyword>
<gene>
    <name evidence="1" type="primary">LOC107789076</name>
</gene>
<dbReference type="PANTHER" id="PTHR33312:SF27">
    <property type="entry name" value="MEMBRANE-ASSOCIATED KINASE REGULATOR 4-RELATED"/>
    <property type="match status" value="1"/>
</dbReference>
<dbReference type="GO" id="GO:0016301">
    <property type="term" value="F:kinase activity"/>
    <property type="evidence" value="ECO:0007669"/>
    <property type="project" value="UniProtKB-KW"/>
</dbReference>
<dbReference type="PaxDb" id="4097-A0A1S3ZPZ7"/>
<dbReference type="GO" id="GO:0005886">
    <property type="term" value="C:plasma membrane"/>
    <property type="evidence" value="ECO:0007669"/>
    <property type="project" value="InterPro"/>
</dbReference>
<dbReference type="OMA" id="SEIEHCY"/>
<evidence type="ECO:0000313" key="1">
    <source>
        <dbReference type="RefSeq" id="XP_016466328.1"/>
    </source>
</evidence>
<proteinExistence type="predicted"/>
<protein>
    <submittedName>
        <fullName evidence="1">Probable membrane-associated kinase regulator 4</fullName>
    </submittedName>
</protein>
<dbReference type="InterPro" id="IPR039620">
    <property type="entry name" value="BKI1/MAKR1/3/4"/>
</dbReference>